<dbReference type="InterPro" id="IPR050484">
    <property type="entry name" value="Transf_Hexapept/Carb_Anhydrase"/>
</dbReference>
<proteinExistence type="predicted"/>
<gene>
    <name evidence="1" type="ORF">CARN7_1535</name>
</gene>
<comment type="caution">
    <text evidence="1">The sequence shown here is derived from an EMBL/GenBank/DDBJ whole genome shotgun (WGS) entry which is preliminary data.</text>
</comment>
<organism evidence="1">
    <name type="scientific">mine drainage metagenome</name>
    <dbReference type="NCBI Taxonomy" id="410659"/>
    <lineage>
        <taxon>unclassified sequences</taxon>
        <taxon>metagenomes</taxon>
        <taxon>ecological metagenomes</taxon>
    </lineage>
</organism>
<dbReference type="PANTHER" id="PTHR13061:SF56">
    <property type="entry name" value="PROTEIN YRDA"/>
    <property type="match status" value="1"/>
</dbReference>
<protein>
    <recommendedName>
        <fullName evidence="2">Gamma carbonic anhydrase family protein</fullName>
    </recommendedName>
</protein>
<accession>E6QU18</accession>
<dbReference type="Gene3D" id="2.160.10.10">
    <property type="entry name" value="Hexapeptide repeat proteins"/>
    <property type="match status" value="1"/>
</dbReference>
<dbReference type="PANTHER" id="PTHR13061">
    <property type="entry name" value="DYNACTIN SUBUNIT P25"/>
    <property type="match status" value="1"/>
</dbReference>
<dbReference type="InterPro" id="IPR011004">
    <property type="entry name" value="Trimer_LpxA-like_sf"/>
</dbReference>
<name>E6QU18_9ZZZZ</name>
<dbReference type="EMBL" id="CABR01000102">
    <property type="protein sequence ID" value="CBI10740.1"/>
    <property type="molecule type" value="Genomic_DNA"/>
</dbReference>
<dbReference type="InterPro" id="IPR047324">
    <property type="entry name" value="LbH_gamma_CA-like"/>
</dbReference>
<sequence>MTSKQLSLQNFMGHLPQMDGSVWWHPSAQIIGQVSLGCNSSIWCGAVIRGDVNSISIGDRTNIQDNSVLHVSHPTPSHPDGAALFIGNDVTVGHSCILHGCHIADASLIGMGCIVMDNARIESEVLLGAGSLVPERQTLQSGYLYLGRPAKRIRPLTDEEIAYLYYSAQHYMRLAAQYHDDANRV</sequence>
<evidence type="ECO:0008006" key="2">
    <source>
        <dbReference type="Google" id="ProtNLM"/>
    </source>
</evidence>
<reference evidence="1" key="1">
    <citation type="submission" date="2009-10" db="EMBL/GenBank/DDBJ databases">
        <title>Diversity of trophic interactions inside an arsenic-rich microbial ecosystem.</title>
        <authorList>
            <person name="Bertin P.N."/>
            <person name="Heinrich-Salmeron A."/>
            <person name="Pelletier E."/>
            <person name="Goulhen-Chollet F."/>
            <person name="Arsene-Ploetze F."/>
            <person name="Gallien S."/>
            <person name="Calteau A."/>
            <person name="Vallenet D."/>
            <person name="Casiot C."/>
            <person name="Chane-Woon-Ming B."/>
            <person name="Giloteaux L."/>
            <person name="Barakat M."/>
            <person name="Bonnefoy V."/>
            <person name="Bruneel O."/>
            <person name="Chandler M."/>
            <person name="Cleiss J."/>
            <person name="Duran R."/>
            <person name="Elbaz-Poulichet F."/>
            <person name="Fonknechten N."/>
            <person name="Lauga B."/>
            <person name="Mornico D."/>
            <person name="Ortet P."/>
            <person name="Schaeffer C."/>
            <person name="Siguier P."/>
            <person name="Alexander Thil Smith A."/>
            <person name="Van Dorsselaer A."/>
            <person name="Weissenbach J."/>
            <person name="Medigue C."/>
            <person name="Le Paslier D."/>
        </authorList>
    </citation>
    <scope>NUCLEOTIDE SEQUENCE</scope>
</reference>
<dbReference type="AlphaFoldDB" id="E6QU18"/>
<dbReference type="SUPFAM" id="SSF51161">
    <property type="entry name" value="Trimeric LpxA-like enzymes"/>
    <property type="match status" value="1"/>
</dbReference>
<evidence type="ECO:0000313" key="1">
    <source>
        <dbReference type="EMBL" id="CBI10740.1"/>
    </source>
</evidence>
<dbReference type="CDD" id="cd04645">
    <property type="entry name" value="LbH_gamma_CA_like"/>
    <property type="match status" value="1"/>
</dbReference>